<sequence length="161" mass="17508">MSHAEVGANPASFPFVRSVPLILPFVLGGRCFPPLGGARDVRAQPSAGRGSQHTAEKRYRRPFPHGPQAPPKRDASPSFNPRKLLSGFIRLKYRNAIRVQITFCSTCLALFPGLLLQCVPSDKHMQGQKSPDFSVSSPMSQCMLTLSGRCNCASECCKCAC</sequence>
<protein>
    <submittedName>
        <fullName evidence="2">Uncharacterized protein</fullName>
    </submittedName>
</protein>
<accession>A0AAV7LFJ2</accession>
<dbReference type="EMBL" id="JANPWB010000015">
    <property type="protein sequence ID" value="KAJ1090372.1"/>
    <property type="molecule type" value="Genomic_DNA"/>
</dbReference>
<name>A0AAV7LFJ2_PLEWA</name>
<evidence type="ECO:0000313" key="3">
    <source>
        <dbReference type="Proteomes" id="UP001066276"/>
    </source>
</evidence>
<gene>
    <name evidence="2" type="ORF">NDU88_003505</name>
</gene>
<dbReference type="AlphaFoldDB" id="A0AAV7LFJ2"/>
<evidence type="ECO:0000256" key="1">
    <source>
        <dbReference type="SAM" id="MobiDB-lite"/>
    </source>
</evidence>
<keyword evidence="3" id="KW-1185">Reference proteome</keyword>
<evidence type="ECO:0000313" key="2">
    <source>
        <dbReference type="EMBL" id="KAJ1090372.1"/>
    </source>
</evidence>
<comment type="caution">
    <text evidence="2">The sequence shown here is derived from an EMBL/GenBank/DDBJ whole genome shotgun (WGS) entry which is preliminary data.</text>
</comment>
<proteinExistence type="predicted"/>
<feature type="region of interest" description="Disordered" evidence="1">
    <location>
        <begin position="38"/>
        <end position="79"/>
    </location>
</feature>
<dbReference type="Proteomes" id="UP001066276">
    <property type="component" value="Chromosome 11"/>
</dbReference>
<reference evidence="2" key="1">
    <citation type="journal article" date="2022" name="bioRxiv">
        <title>Sequencing and chromosome-scale assembly of the giantPleurodeles waltlgenome.</title>
        <authorList>
            <person name="Brown T."/>
            <person name="Elewa A."/>
            <person name="Iarovenko S."/>
            <person name="Subramanian E."/>
            <person name="Araus A.J."/>
            <person name="Petzold A."/>
            <person name="Susuki M."/>
            <person name="Suzuki K.-i.T."/>
            <person name="Hayashi T."/>
            <person name="Toyoda A."/>
            <person name="Oliveira C."/>
            <person name="Osipova E."/>
            <person name="Leigh N.D."/>
            <person name="Simon A."/>
            <person name="Yun M.H."/>
        </authorList>
    </citation>
    <scope>NUCLEOTIDE SEQUENCE</scope>
    <source>
        <strain evidence="2">20211129_DDA</strain>
        <tissue evidence="2">Liver</tissue>
    </source>
</reference>
<organism evidence="2 3">
    <name type="scientific">Pleurodeles waltl</name>
    <name type="common">Iberian ribbed newt</name>
    <dbReference type="NCBI Taxonomy" id="8319"/>
    <lineage>
        <taxon>Eukaryota</taxon>
        <taxon>Metazoa</taxon>
        <taxon>Chordata</taxon>
        <taxon>Craniata</taxon>
        <taxon>Vertebrata</taxon>
        <taxon>Euteleostomi</taxon>
        <taxon>Amphibia</taxon>
        <taxon>Batrachia</taxon>
        <taxon>Caudata</taxon>
        <taxon>Salamandroidea</taxon>
        <taxon>Salamandridae</taxon>
        <taxon>Pleurodelinae</taxon>
        <taxon>Pleurodeles</taxon>
    </lineage>
</organism>